<dbReference type="InterPro" id="IPR029045">
    <property type="entry name" value="ClpP/crotonase-like_dom_sf"/>
</dbReference>
<dbReference type="OrthoDB" id="3207739at2"/>
<organism evidence="1 2">
    <name type="scientific">Nocardia nova</name>
    <dbReference type="NCBI Taxonomy" id="37330"/>
    <lineage>
        <taxon>Bacteria</taxon>
        <taxon>Bacillati</taxon>
        <taxon>Actinomycetota</taxon>
        <taxon>Actinomycetes</taxon>
        <taxon>Mycobacteriales</taxon>
        <taxon>Nocardiaceae</taxon>
        <taxon>Nocardia</taxon>
    </lineage>
</organism>
<evidence type="ECO:0000313" key="2">
    <source>
        <dbReference type="Proteomes" id="UP000239874"/>
    </source>
</evidence>
<name>A0A2S6AQI8_9NOCA</name>
<keyword evidence="1" id="KW-0413">Isomerase</keyword>
<gene>
    <name evidence="1" type="ORF">C5E45_14760</name>
</gene>
<dbReference type="EMBL" id="PSZC01000009">
    <property type="protein sequence ID" value="PPJ37547.1"/>
    <property type="molecule type" value="Genomic_DNA"/>
</dbReference>
<accession>A0A2S6AQI8</accession>
<sequence>MTLTLTSSRRAGRELVECADVAAGLDRLSDAVGRNPRACVALGRLLRQTAALDVEAGLAAEAAVYSMLLGGSEFARWRAERPVRPVVSSERPFVRVGRAGERLDVVLDNPDRRNALSMRMRESLLEALQLAELDPSIGQVEMRGAGPVFCSGGDLDEFGIATDLVAAYLVRLERAPWRIIDRLRDRVTARVHGGCIGAGIEMAAFAGRVIAAPGTFFQLPEIGMGLVPGAGGTVSVVRRIGRWRAGWMMLTGERIDAETAVRWGLVDQVDRVDPATPEFCGRRDA</sequence>
<dbReference type="Proteomes" id="UP000239874">
    <property type="component" value="Unassembled WGS sequence"/>
</dbReference>
<dbReference type="PANTHER" id="PTHR11941:SF54">
    <property type="entry name" value="ENOYL-COA HYDRATASE, MITOCHONDRIAL"/>
    <property type="match status" value="1"/>
</dbReference>
<dbReference type="Pfam" id="PF00378">
    <property type="entry name" value="ECH_1"/>
    <property type="match status" value="1"/>
</dbReference>
<dbReference type="GO" id="GO:0006635">
    <property type="term" value="P:fatty acid beta-oxidation"/>
    <property type="evidence" value="ECO:0007669"/>
    <property type="project" value="TreeGrafter"/>
</dbReference>
<dbReference type="SUPFAM" id="SSF52096">
    <property type="entry name" value="ClpP/crotonase"/>
    <property type="match status" value="1"/>
</dbReference>
<dbReference type="InterPro" id="IPR001753">
    <property type="entry name" value="Enoyl-CoA_hydra/iso"/>
</dbReference>
<dbReference type="Gene3D" id="3.90.226.10">
    <property type="entry name" value="2-enoyl-CoA Hydratase, Chain A, domain 1"/>
    <property type="match status" value="1"/>
</dbReference>
<dbReference type="PANTHER" id="PTHR11941">
    <property type="entry name" value="ENOYL-COA HYDRATASE-RELATED"/>
    <property type="match status" value="1"/>
</dbReference>
<comment type="caution">
    <text evidence="1">The sequence shown here is derived from an EMBL/GenBank/DDBJ whole genome shotgun (WGS) entry which is preliminary data.</text>
</comment>
<dbReference type="AlphaFoldDB" id="A0A2S6AQI8"/>
<proteinExistence type="predicted"/>
<dbReference type="CDD" id="cd06558">
    <property type="entry name" value="crotonase-like"/>
    <property type="match status" value="1"/>
</dbReference>
<protein>
    <submittedName>
        <fullName evidence="1">Enoyl-CoA hydratase/isomerase family protein</fullName>
    </submittedName>
</protein>
<dbReference type="GO" id="GO:0016853">
    <property type="term" value="F:isomerase activity"/>
    <property type="evidence" value="ECO:0007669"/>
    <property type="project" value="UniProtKB-KW"/>
</dbReference>
<evidence type="ECO:0000313" key="1">
    <source>
        <dbReference type="EMBL" id="PPJ37547.1"/>
    </source>
</evidence>
<reference evidence="1 2" key="1">
    <citation type="submission" date="2018-02" db="EMBL/GenBank/DDBJ databases">
        <title>8 Nocardia nova and 1 Nocardia cyriacigeorgica strain used for evolution to TMP-SMX.</title>
        <authorList>
            <person name="Mehta H."/>
            <person name="Weng J."/>
            <person name="Shamoo Y."/>
        </authorList>
    </citation>
    <scope>NUCLEOTIDE SEQUENCE [LARGE SCALE GENOMIC DNA]</scope>
    <source>
        <strain evidence="1 2">MDA3139</strain>
    </source>
</reference>